<evidence type="ECO:0000313" key="5">
    <source>
        <dbReference type="Proteomes" id="UP000658997"/>
    </source>
</evidence>
<dbReference type="OrthoDB" id="2554776at2759"/>
<evidence type="ECO:0000313" key="3">
    <source>
        <dbReference type="EMBL" id="SYW78014.1"/>
    </source>
</evidence>
<dbReference type="Proteomes" id="UP000179920">
    <property type="component" value="Chromosome XXII"/>
</dbReference>
<evidence type="ECO:0000256" key="1">
    <source>
        <dbReference type="SAM" id="MobiDB-lite"/>
    </source>
</evidence>
<reference evidence="2" key="1">
    <citation type="submission" date="2016-04" db="EMBL/GenBank/DDBJ databases">
        <authorList>
            <person name="Evans L.H."/>
            <person name="Alamgir A."/>
            <person name="Owens N."/>
            <person name="Weber N.D."/>
            <person name="Virtaneva K."/>
            <person name="Barbian K."/>
            <person name="Babar A."/>
            <person name="Rosenke K."/>
        </authorList>
    </citation>
    <scope>NUCLEOTIDE SEQUENCE</scope>
    <source>
        <strain evidence="2">UB2112</strain>
    </source>
</reference>
<evidence type="ECO:0000313" key="4">
    <source>
        <dbReference type="Proteomes" id="UP000179920"/>
    </source>
</evidence>
<dbReference type="EMBL" id="LT558138">
    <property type="protein sequence ID" value="SAM86365.1"/>
    <property type="molecule type" value="Genomic_DNA"/>
</dbReference>
<proteinExistence type="predicted"/>
<feature type="region of interest" description="Disordered" evidence="1">
    <location>
        <begin position="1"/>
        <end position="60"/>
    </location>
</feature>
<organism evidence="2 4">
    <name type="scientific">Ustilago bromivora</name>
    <dbReference type="NCBI Taxonomy" id="307758"/>
    <lineage>
        <taxon>Eukaryota</taxon>
        <taxon>Fungi</taxon>
        <taxon>Dikarya</taxon>
        <taxon>Basidiomycota</taxon>
        <taxon>Ustilaginomycotina</taxon>
        <taxon>Ustilaginomycetes</taxon>
        <taxon>Ustilaginales</taxon>
        <taxon>Ustilaginaceae</taxon>
        <taxon>Ustilago</taxon>
    </lineage>
</organism>
<dbReference type="EMBL" id="ULHB01000032">
    <property type="protein sequence ID" value="SYW78014.1"/>
    <property type="molecule type" value="Genomic_DNA"/>
</dbReference>
<accession>A0A1K0GE54</accession>
<reference evidence="4" key="2">
    <citation type="submission" date="2016-04" db="EMBL/GenBank/DDBJ databases">
        <authorList>
            <person name="Guldener U."/>
            <person name="Guldener U."/>
        </authorList>
    </citation>
    <scope>NUCLEOTIDE SEQUENCE [LARGE SCALE GENOMIC DNA]</scope>
    <source>
        <strain evidence="4">UB2112</strain>
    </source>
</reference>
<name>A0A1K0GE54_9BASI</name>
<reference evidence="3" key="3">
    <citation type="submission" date="2018-08" db="EMBL/GenBank/DDBJ databases">
        <authorList>
            <person name="Guldener U."/>
        </authorList>
    </citation>
    <scope>NUCLEOTIDE SEQUENCE</scope>
    <source>
        <strain evidence="3">UB2</strain>
    </source>
</reference>
<evidence type="ECO:0008006" key="6">
    <source>
        <dbReference type="Google" id="ProtNLM"/>
    </source>
</evidence>
<feature type="compositionally biased region" description="Basic and acidic residues" evidence="1">
    <location>
        <begin position="1"/>
        <end position="11"/>
    </location>
</feature>
<gene>
    <name evidence="3" type="ORF">UBRO2_02206</name>
    <name evidence="2" type="ORF">UBRO_08832</name>
</gene>
<sequence>MVKHDSTKDESETFDEISEQQVKSPKKRKMGAKKEESSSPDGKGKAAATRMHTHSKSWTKEEEEDLMDCLQIIIMANMAQIIKSFPRLAARKSRGCIKHWYTIRRKHEAAILGAATINYNGKKIDIADRIKVDPAKSK</sequence>
<keyword evidence="5" id="KW-1185">Reference proteome</keyword>
<protein>
    <recommendedName>
        <fullName evidence="6">Myb-like domain-containing protein</fullName>
    </recommendedName>
</protein>
<evidence type="ECO:0000313" key="2">
    <source>
        <dbReference type="EMBL" id="SAM86365.1"/>
    </source>
</evidence>
<dbReference type="AlphaFoldDB" id="A0A1K0GE54"/>
<dbReference type="Proteomes" id="UP000658997">
    <property type="component" value="Unassembled WGS sequence"/>
</dbReference>